<gene>
    <name evidence="1" type="ORF">ENU66_07590</name>
</gene>
<dbReference type="AlphaFoldDB" id="A0A7V3ZZB1"/>
<comment type="caution">
    <text evidence="1">The sequence shown here is derived from an EMBL/GenBank/DDBJ whole genome shotgun (WGS) entry which is preliminary data.</text>
</comment>
<name>A0A7V3ZZB1_UNCW3</name>
<sequence length="609" mass="66440">MANGKELERVIATDCGSTTTKAILIEKKEEGYRLITRGEAPTTVEAPYEDVTKGVLNAFREVEELTGITILDGETIIKPKKDEKTGVDIYVSTSSAGGGLQMLVCGVVKSMTAESAARAALGAGAIVMEVIASNDGRMPHERVELIRRLRPDMILLAGGVDGGTIKHVVELAELIKAADPKPRFGTGYKLPVIYAGNKDAREEIQKILGDKVALYIVDNIRPVLERENLGPARHKIHDLFMEHVMQHAPGYKKLMSWTDHPIMPTPGAVGLLVEKVARSENIDVLGVDIGGATTDVFSVFGGVFNRTVSANLGMSYSISNVLVSAGVENILRWVPFSIDENDLKNRIRNKMIRPTTIPQTLEELIIEQAIAREALRLAFEHHKTMAVGLKGVQQERTISEAFAQTLSGATLVDMMSLALIIGSGGVLSHAPRRVQSALMMLDAFQPEGVTMLSVDSIFMMPHLGVLSEVNEKAATEVFDRDCLIRLGSSICPVGLDKEGKKCLDIVILKKDGTRIERSVNFGELVRIPLEVGEKAKAIIEPTKNFDVGAGKGKRLETEVEGGVVGLIIDCRGRPLNIPSDPKERVEKLSSWVRALDVYPMEPYENLLKR</sequence>
<dbReference type="InterPro" id="IPR006230">
    <property type="entry name" value="MutL"/>
</dbReference>
<organism evidence="1">
    <name type="scientific">candidate division WOR-3 bacterium</name>
    <dbReference type="NCBI Taxonomy" id="2052148"/>
    <lineage>
        <taxon>Bacteria</taxon>
        <taxon>Bacteria division WOR-3</taxon>
    </lineage>
</organism>
<reference evidence="1" key="1">
    <citation type="journal article" date="2020" name="mSystems">
        <title>Genome- and Community-Level Interaction Insights into Carbon Utilization and Element Cycling Functions of Hydrothermarchaeota in Hydrothermal Sediment.</title>
        <authorList>
            <person name="Zhou Z."/>
            <person name="Liu Y."/>
            <person name="Xu W."/>
            <person name="Pan J."/>
            <person name="Luo Z.H."/>
            <person name="Li M."/>
        </authorList>
    </citation>
    <scope>NUCLEOTIDE SEQUENCE [LARGE SCALE GENOMIC DNA]</scope>
    <source>
        <strain evidence="1">SpSt-69</strain>
    </source>
</reference>
<dbReference type="EMBL" id="DTDJ01000047">
    <property type="protein sequence ID" value="HGL18171.1"/>
    <property type="molecule type" value="Genomic_DNA"/>
</dbReference>
<accession>A0A7V3ZZB1</accession>
<evidence type="ECO:0000313" key="1">
    <source>
        <dbReference type="EMBL" id="HGL18171.1"/>
    </source>
</evidence>
<dbReference type="Pfam" id="PF13941">
    <property type="entry name" value="MutL"/>
    <property type="match status" value="1"/>
</dbReference>
<proteinExistence type="predicted"/>
<protein>
    <submittedName>
        <fullName evidence="1">Methylaspartate mutase</fullName>
    </submittedName>
</protein>